<dbReference type="Proteomes" id="UP000197007">
    <property type="component" value="Chromosome"/>
</dbReference>
<sequence>MCLLVYPKTQNQINVLTTLFKEMNIDFEYTPPQEESYIPNDLTLQAMKEAEAMAKDKNKKSYATVEELIESLKN</sequence>
<dbReference type="RefSeq" id="WP_088593367.1">
    <property type="nucleotide sequence ID" value="NZ_CP022022.1"/>
</dbReference>
<keyword evidence="2" id="KW-1185">Reference proteome</keyword>
<dbReference type="AlphaFoldDB" id="A0A1Z4BLQ5"/>
<evidence type="ECO:0000313" key="1">
    <source>
        <dbReference type="EMBL" id="ASF42195.1"/>
    </source>
</evidence>
<name>A0A1Z4BLQ5_9FLAO</name>
<proteinExistence type="predicted"/>
<dbReference type="EMBL" id="CP022022">
    <property type="protein sequence ID" value="ASF42195.1"/>
    <property type="molecule type" value="Genomic_DNA"/>
</dbReference>
<organism evidence="1 2">
    <name type="scientific">Capnocytophaga endodontalis</name>
    <dbReference type="NCBI Taxonomy" id="2708117"/>
    <lineage>
        <taxon>Bacteria</taxon>
        <taxon>Pseudomonadati</taxon>
        <taxon>Bacteroidota</taxon>
        <taxon>Flavobacteriia</taxon>
        <taxon>Flavobacteriales</taxon>
        <taxon>Flavobacteriaceae</taxon>
        <taxon>Capnocytophaga</taxon>
    </lineage>
</organism>
<accession>A0A1Z4BLQ5</accession>
<protein>
    <submittedName>
        <fullName evidence="1">Antitoxin</fullName>
    </submittedName>
</protein>
<evidence type="ECO:0000313" key="2">
    <source>
        <dbReference type="Proteomes" id="UP000197007"/>
    </source>
</evidence>
<gene>
    <name evidence="1" type="ORF">CBG49_03330</name>
</gene>
<reference evidence="2" key="1">
    <citation type="submission" date="2017-06" db="EMBL/GenBank/DDBJ databases">
        <title>Complete genome sequence of Capnocytophaga sp. KCOM 1579 (=ChDC OS43) isolated from a human refractory periapical abscess lesion.</title>
        <authorList>
            <person name="Kook J.-K."/>
            <person name="Park S.-N."/>
            <person name="Lim Y.K."/>
            <person name="Roh H."/>
        </authorList>
    </citation>
    <scope>NUCLEOTIDE SEQUENCE [LARGE SCALE GENOMIC DNA]</scope>
    <source>
        <strain evidence="2">ChDC OS43</strain>
    </source>
</reference>
<dbReference type="KEGG" id="capn:CBG49_03330"/>